<reference evidence="2" key="1">
    <citation type="journal article" date="2005" name="Nature">
        <title>The map-based sequence of the rice genome.</title>
        <authorList>
            <consortium name="International rice genome sequencing project (IRGSP)"/>
            <person name="Matsumoto T."/>
            <person name="Wu J."/>
            <person name="Kanamori H."/>
            <person name="Katayose Y."/>
            <person name="Fujisawa M."/>
            <person name="Namiki N."/>
            <person name="Mizuno H."/>
            <person name="Yamamoto K."/>
            <person name="Antonio B.A."/>
            <person name="Baba T."/>
            <person name="Sakata K."/>
            <person name="Nagamura Y."/>
            <person name="Aoki H."/>
            <person name="Arikawa K."/>
            <person name="Arita K."/>
            <person name="Bito T."/>
            <person name="Chiden Y."/>
            <person name="Fujitsuka N."/>
            <person name="Fukunaka R."/>
            <person name="Hamada M."/>
            <person name="Harada C."/>
            <person name="Hayashi A."/>
            <person name="Hijishita S."/>
            <person name="Honda M."/>
            <person name="Hosokawa S."/>
            <person name="Ichikawa Y."/>
            <person name="Idonuma A."/>
            <person name="Iijima M."/>
            <person name="Ikeda M."/>
            <person name="Ikeno M."/>
            <person name="Ito K."/>
            <person name="Ito S."/>
            <person name="Ito T."/>
            <person name="Ito Y."/>
            <person name="Ito Y."/>
            <person name="Iwabuchi A."/>
            <person name="Kamiya K."/>
            <person name="Karasawa W."/>
            <person name="Kurita K."/>
            <person name="Katagiri S."/>
            <person name="Kikuta A."/>
            <person name="Kobayashi H."/>
            <person name="Kobayashi N."/>
            <person name="Machita K."/>
            <person name="Maehara T."/>
            <person name="Masukawa M."/>
            <person name="Mizubayashi T."/>
            <person name="Mukai Y."/>
            <person name="Nagasaki H."/>
            <person name="Nagata Y."/>
            <person name="Naito S."/>
            <person name="Nakashima M."/>
            <person name="Nakama Y."/>
            <person name="Nakamichi Y."/>
            <person name="Nakamura M."/>
            <person name="Meguro A."/>
            <person name="Negishi M."/>
            <person name="Ohta I."/>
            <person name="Ohta T."/>
            <person name="Okamoto M."/>
            <person name="Ono N."/>
            <person name="Saji S."/>
            <person name="Sakaguchi M."/>
            <person name="Sakai K."/>
            <person name="Shibata M."/>
            <person name="Shimokawa T."/>
            <person name="Song J."/>
            <person name="Takazaki Y."/>
            <person name="Terasawa K."/>
            <person name="Tsugane M."/>
            <person name="Tsuji K."/>
            <person name="Ueda S."/>
            <person name="Waki K."/>
            <person name="Yamagata H."/>
            <person name="Yamamoto M."/>
            <person name="Yamamoto S."/>
            <person name="Yamane H."/>
            <person name="Yoshiki S."/>
            <person name="Yoshihara R."/>
            <person name="Yukawa K."/>
            <person name="Zhong H."/>
            <person name="Yano M."/>
            <person name="Yuan Q."/>
            <person name="Ouyang S."/>
            <person name="Liu J."/>
            <person name="Jones K.M."/>
            <person name="Gansberger K."/>
            <person name="Moffat K."/>
            <person name="Hill J."/>
            <person name="Bera J."/>
            <person name="Fadrosh D."/>
            <person name="Jin S."/>
            <person name="Johri S."/>
            <person name="Kim M."/>
            <person name="Overton L."/>
            <person name="Reardon M."/>
            <person name="Tsitrin T."/>
            <person name="Vuong H."/>
            <person name="Weaver B."/>
            <person name="Ciecko A."/>
            <person name="Tallon L."/>
            <person name="Jackson J."/>
            <person name="Pai G."/>
            <person name="Aken S.V."/>
            <person name="Utterback T."/>
            <person name="Reidmuller S."/>
            <person name="Feldblyum T."/>
            <person name="Hsiao J."/>
            <person name="Zismann V."/>
            <person name="Iobst S."/>
            <person name="de Vazeille A.R."/>
            <person name="Buell C.R."/>
            <person name="Ying K."/>
            <person name="Li Y."/>
            <person name="Lu T."/>
            <person name="Huang Y."/>
            <person name="Zhao Q."/>
            <person name="Feng Q."/>
            <person name="Zhang L."/>
            <person name="Zhu J."/>
            <person name="Weng Q."/>
            <person name="Mu J."/>
            <person name="Lu Y."/>
            <person name="Fan D."/>
            <person name="Liu Y."/>
            <person name="Guan J."/>
            <person name="Zhang Y."/>
            <person name="Yu S."/>
            <person name="Liu X."/>
            <person name="Zhang Y."/>
            <person name="Hong G."/>
            <person name="Han B."/>
            <person name="Choisne N."/>
            <person name="Demange N."/>
            <person name="Orjeda G."/>
            <person name="Samain S."/>
            <person name="Cattolico L."/>
            <person name="Pelletier E."/>
            <person name="Couloux A."/>
            <person name="Segurens B."/>
            <person name="Wincker P."/>
            <person name="D'Hont A."/>
            <person name="Scarpelli C."/>
            <person name="Weissenbach J."/>
            <person name="Salanoubat M."/>
            <person name="Quetier F."/>
            <person name="Yu Y."/>
            <person name="Kim H.R."/>
            <person name="Rambo T."/>
            <person name="Currie J."/>
            <person name="Collura K."/>
            <person name="Luo M."/>
            <person name="Yang T."/>
            <person name="Ammiraju J.S.S."/>
            <person name="Engler F."/>
            <person name="Soderlund C."/>
            <person name="Wing R.A."/>
            <person name="Palmer L.E."/>
            <person name="de la Bastide M."/>
            <person name="Spiegel L."/>
            <person name="Nascimento L."/>
            <person name="Zutavern T."/>
            <person name="O'Shaughnessy A."/>
            <person name="Dike S."/>
            <person name="Dedhia N."/>
            <person name="Preston R."/>
            <person name="Balija V."/>
            <person name="McCombie W.R."/>
            <person name="Chow T."/>
            <person name="Chen H."/>
            <person name="Chung M."/>
            <person name="Chen C."/>
            <person name="Shaw J."/>
            <person name="Wu H."/>
            <person name="Hsiao K."/>
            <person name="Chao Y."/>
            <person name="Chu M."/>
            <person name="Cheng C."/>
            <person name="Hour A."/>
            <person name="Lee P."/>
            <person name="Lin S."/>
            <person name="Lin Y."/>
            <person name="Liou J."/>
            <person name="Liu S."/>
            <person name="Hsing Y."/>
            <person name="Raghuvanshi S."/>
            <person name="Mohanty A."/>
            <person name="Bharti A.K."/>
            <person name="Gaur A."/>
            <person name="Gupta V."/>
            <person name="Kumar D."/>
            <person name="Ravi V."/>
            <person name="Vij S."/>
            <person name="Kapur A."/>
            <person name="Khurana P."/>
            <person name="Khurana P."/>
            <person name="Khurana J.P."/>
            <person name="Tyagi A.K."/>
            <person name="Gaikwad K."/>
            <person name="Singh A."/>
            <person name="Dalal V."/>
            <person name="Srivastava S."/>
            <person name="Dixit A."/>
            <person name="Pal A.K."/>
            <person name="Ghazi I.A."/>
            <person name="Yadav M."/>
            <person name="Pandit A."/>
            <person name="Bhargava A."/>
            <person name="Sureshbabu K."/>
            <person name="Batra K."/>
            <person name="Sharma T.R."/>
            <person name="Mohapatra T."/>
            <person name="Singh N.K."/>
            <person name="Messing J."/>
            <person name="Nelson A.B."/>
            <person name="Fuks G."/>
            <person name="Kavchok S."/>
            <person name="Keizer G."/>
            <person name="Linton E."/>
            <person name="Llaca V."/>
            <person name="Song R."/>
            <person name="Tanyolac B."/>
            <person name="Young S."/>
            <person name="Ho-Il K."/>
            <person name="Hahn J.H."/>
            <person name="Sangsakoo G."/>
            <person name="Vanavichit A."/>
            <person name="de Mattos Luiz.A.T."/>
            <person name="Zimmer P.D."/>
            <person name="Malone G."/>
            <person name="Dellagostin O."/>
            <person name="de Oliveira A.C."/>
            <person name="Bevan M."/>
            <person name="Bancroft I."/>
            <person name="Minx P."/>
            <person name="Cordum H."/>
            <person name="Wilson R."/>
            <person name="Cheng Z."/>
            <person name="Jin W."/>
            <person name="Jiang J."/>
            <person name="Leong S.A."/>
            <person name="Iwama H."/>
            <person name="Gojobori T."/>
            <person name="Itoh T."/>
            <person name="Niimura Y."/>
            <person name="Fujii Y."/>
            <person name="Habara T."/>
            <person name="Sakai H."/>
            <person name="Sato Y."/>
            <person name="Wilson G."/>
            <person name="Kumar K."/>
            <person name="McCouch S."/>
            <person name="Juretic N."/>
            <person name="Hoen D."/>
            <person name="Wright S."/>
            <person name="Bruskiewich R."/>
            <person name="Bureau T."/>
            <person name="Miyao A."/>
            <person name="Hirochika H."/>
            <person name="Nishikawa T."/>
            <person name="Kadowaki K."/>
            <person name="Sugiura M."/>
            <person name="Burr B."/>
            <person name="Sasaki T."/>
        </authorList>
    </citation>
    <scope>NUCLEOTIDE SEQUENCE [LARGE SCALE GENOMIC DNA]</scope>
    <source>
        <strain evidence="2">cv. Nipponbare</strain>
    </source>
</reference>
<sequence>MVDVEATRSGVAKVARLTRSCKCGVEPGSMVDVKATRSGVARVARLAPGHAKVATVRWSTWRLRGAESKGGTARQVMQRW</sequence>
<evidence type="ECO:0000313" key="1">
    <source>
        <dbReference type="EMBL" id="BAS77410.1"/>
    </source>
</evidence>
<dbReference type="PaxDb" id="39947-A0A0P0VFU5"/>
<accession>A0A0P0VFU5</accession>
<dbReference type="EMBL" id="AP014958">
    <property type="protein sequence ID" value="BAS77410.1"/>
    <property type="molecule type" value="Genomic_DNA"/>
</dbReference>
<gene>
    <name evidence="1" type="ordered locus">Os02g0191901</name>
    <name evidence="1" type="ORF">OSNPB_020191901</name>
</gene>
<proteinExistence type="predicted"/>
<reference evidence="1 2" key="2">
    <citation type="journal article" date="2013" name="Plant Cell Physiol.">
        <title>Rice Annotation Project Database (RAP-DB): an integrative and interactive database for rice genomics.</title>
        <authorList>
            <person name="Sakai H."/>
            <person name="Lee S.S."/>
            <person name="Tanaka T."/>
            <person name="Numa H."/>
            <person name="Kim J."/>
            <person name="Kawahara Y."/>
            <person name="Wakimoto H."/>
            <person name="Yang C.C."/>
            <person name="Iwamoto M."/>
            <person name="Abe T."/>
            <person name="Yamada Y."/>
            <person name="Muto A."/>
            <person name="Inokuchi H."/>
            <person name="Ikemura T."/>
            <person name="Matsumoto T."/>
            <person name="Sasaki T."/>
            <person name="Itoh T."/>
        </authorList>
    </citation>
    <scope>NUCLEOTIDE SEQUENCE [LARGE SCALE GENOMIC DNA]</scope>
    <source>
        <strain evidence="2">cv. Nipponbare</strain>
    </source>
</reference>
<reference evidence="1 2" key="3">
    <citation type="journal article" date="2013" name="Rice">
        <title>Improvement of the Oryza sativa Nipponbare reference genome using next generation sequence and optical map data.</title>
        <authorList>
            <person name="Kawahara Y."/>
            <person name="de la Bastide M."/>
            <person name="Hamilton J.P."/>
            <person name="Kanamori H."/>
            <person name="McCombie W.R."/>
            <person name="Ouyang S."/>
            <person name="Schwartz D.C."/>
            <person name="Tanaka T."/>
            <person name="Wu J."/>
            <person name="Zhou S."/>
            <person name="Childs K.L."/>
            <person name="Davidson R.M."/>
            <person name="Lin H."/>
            <person name="Quesada-Ocampo L."/>
            <person name="Vaillancourt B."/>
            <person name="Sakai H."/>
            <person name="Lee S.S."/>
            <person name="Kim J."/>
            <person name="Numa H."/>
            <person name="Itoh T."/>
            <person name="Buell C.R."/>
            <person name="Matsumoto T."/>
        </authorList>
    </citation>
    <scope>NUCLEOTIDE SEQUENCE [LARGE SCALE GENOMIC DNA]</scope>
    <source>
        <strain evidence="2">cv. Nipponbare</strain>
    </source>
</reference>
<dbReference type="AlphaFoldDB" id="A0A0P0VFU5"/>
<evidence type="ECO:0000313" key="2">
    <source>
        <dbReference type="Proteomes" id="UP000059680"/>
    </source>
</evidence>
<organism evidence="1 2">
    <name type="scientific">Oryza sativa subsp. japonica</name>
    <name type="common">Rice</name>
    <dbReference type="NCBI Taxonomy" id="39947"/>
    <lineage>
        <taxon>Eukaryota</taxon>
        <taxon>Viridiplantae</taxon>
        <taxon>Streptophyta</taxon>
        <taxon>Embryophyta</taxon>
        <taxon>Tracheophyta</taxon>
        <taxon>Spermatophyta</taxon>
        <taxon>Magnoliopsida</taxon>
        <taxon>Liliopsida</taxon>
        <taxon>Poales</taxon>
        <taxon>Poaceae</taxon>
        <taxon>BOP clade</taxon>
        <taxon>Oryzoideae</taxon>
        <taxon>Oryzeae</taxon>
        <taxon>Oryzinae</taxon>
        <taxon>Oryza</taxon>
        <taxon>Oryza sativa</taxon>
    </lineage>
</organism>
<dbReference type="InParanoid" id="A0A0P0VFU5"/>
<protein>
    <submittedName>
        <fullName evidence="1">Os02g0191901 protein</fullName>
    </submittedName>
</protein>
<name>A0A0P0VFU5_ORYSJ</name>
<keyword evidence="2" id="KW-1185">Reference proteome</keyword>
<dbReference type="Proteomes" id="UP000059680">
    <property type="component" value="Chromosome 2"/>
</dbReference>